<protein>
    <submittedName>
        <fullName evidence="1">Uncharacterized protein</fullName>
    </submittedName>
</protein>
<reference evidence="1" key="1">
    <citation type="submission" date="2019-12" db="EMBL/GenBank/DDBJ databases">
        <title>High-Quality draft genome sequences of three cyanobacteria isolated from the limestone walls of the Old Cathedral of Coimbra.</title>
        <authorList>
            <person name="Tiago I."/>
            <person name="Soares F."/>
            <person name="Portugal A."/>
        </authorList>
    </citation>
    <scope>NUCLEOTIDE SEQUENCE [LARGE SCALE GENOMIC DNA]</scope>
    <source>
        <strain evidence="1">C</strain>
    </source>
</reference>
<dbReference type="Proteomes" id="UP000607397">
    <property type="component" value="Unassembled WGS sequence"/>
</dbReference>
<organism evidence="1 2">
    <name type="scientific">Petrachloros mirabilis ULC683</name>
    <dbReference type="NCBI Taxonomy" id="2781853"/>
    <lineage>
        <taxon>Bacteria</taxon>
        <taxon>Bacillati</taxon>
        <taxon>Cyanobacteriota</taxon>
        <taxon>Cyanophyceae</taxon>
        <taxon>Synechococcales</taxon>
        <taxon>Petrachlorosaceae</taxon>
        <taxon>Petrachloros</taxon>
        <taxon>Petrachloros mirabilis</taxon>
    </lineage>
</organism>
<comment type="caution">
    <text evidence="1">The sequence shown here is derived from an EMBL/GenBank/DDBJ whole genome shotgun (WGS) entry which is preliminary data.</text>
</comment>
<evidence type="ECO:0000313" key="1">
    <source>
        <dbReference type="EMBL" id="NCJ08165.1"/>
    </source>
</evidence>
<dbReference type="RefSeq" id="WP_161826640.1">
    <property type="nucleotide sequence ID" value="NZ_WVIC01000042.1"/>
</dbReference>
<evidence type="ECO:0000313" key="2">
    <source>
        <dbReference type="Proteomes" id="UP000607397"/>
    </source>
</evidence>
<accession>A0A8K2A9L8</accession>
<proteinExistence type="predicted"/>
<sequence length="167" mass="17962">MNRKGCLFLLGSLTLGGFAAWGVPALASTLILKVYPTLATNPTLCPTQVIAYQTARPYQEGSYATDGMVQLAAIATDIGLLQRSPFSATWTGRLKPQYRNCQATAGITTLDGEPFQGHSYLRLQLNDGRVAAILDMTGVPDANSFTSTLLFNGMREGNPRWAWGGSD</sequence>
<gene>
    <name evidence="1" type="ORF">GS597_16950</name>
</gene>
<name>A0A8K2A9L8_9CYAN</name>
<keyword evidence="2" id="KW-1185">Reference proteome</keyword>
<dbReference type="EMBL" id="WVIC01000042">
    <property type="protein sequence ID" value="NCJ08165.1"/>
    <property type="molecule type" value="Genomic_DNA"/>
</dbReference>
<dbReference type="AlphaFoldDB" id="A0A8K2A9L8"/>